<dbReference type="GO" id="GO:0008233">
    <property type="term" value="F:peptidase activity"/>
    <property type="evidence" value="ECO:0007669"/>
    <property type="project" value="UniProtKB-KW"/>
</dbReference>
<dbReference type="Pfam" id="PF05922">
    <property type="entry name" value="Inhibitor_I9"/>
    <property type="match status" value="1"/>
</dbReference>
<keyword evidence="2" id="KW-0645">Protease</keyword>
<feature type="domain" description="Inhibitor I9" evidence="1">
    <location>
        <begin position="9"/>
        <end position="65"/>
    </location>
</feature>
<accession>A0AAW0M0G2</accession>
<dbReference type="AlphaFoldDB" id="A0AAW0M0G2"/>
<dbReference type="EMBL" id="PKMF04000028">
    <property type="protein sequence ID" value="KAK7857325.1"/>
    <property type="molecule type" value="Genomic_DNA"/>
</dbReference>
<name>A0AAW0M0G2_QUESU</name>
<dbReference type="InterPro" id="IPR010259">
    <property type="entry name" value="S8pro/Inhibitor_I9"/>
</dbReference>
<organism evidence="2">
    <name type="scientific">Quercus suber</name>
    <name type="common">Cork oak</name>
    <dbReference type="NCBI Taxonomy" id="58331"/>
    <lineage>
        <taxon>Eukaryota</taxon>
        <taxon>Viridiplantae</taxon>
        <taxon>Streptophyta</taxon>
        <taxon>Embryophyta</taxon>
        <taxon>Tracheophyta</taxon>
        <taxon>Spermatophyta</taxon>
        <taxon>Magnoliopsida</taxon>
        <taxon>eudicotyledons</taxon>
        <taxon>Gunneridae</taxon>
        <taxon>Pentapetalae</taxon>
        <taxon>rosids</taxon>
        <taxon>fabids</taxon>
        <taxon>Fagales</taxon>
        <taxon>Fagaceae</taxon>
        <taxon>Quercus</taxon>
    </lineage>
</organism>
<keyword evidence="2" id="KW-0378">Hydrolase</keyword>
<reference evidence="2" key="3">
    <citation type="submission" date="2023-07" db="EMBL/GenBank/DDBJ databases">
        <title>An improved reference 1 genome and first organelle genomes of Quercus suber.</title>
        <authorList>
            <consortium name="Genosuber Consortium"/>
            <person name="Usie A."/>
            <person name="Serra O."/>
            <person name="Barros P."/>
        </authorList>
    </citation>
    <scope>NUCLEOTIDE SEQUENCE</scope>
    <source>
        <strain evidence="2">HL8</strain>
        <tissue evidence="2">Leaves</tissue>
    </source>
</reference>
<reference evidence="2" key="2">
    <citation type="journal article" date="2018" name="Sci. Data">
        <title>The draft genome sequence of cork oak.</title>
        <authorList>
            <person name="Ramos A.M."/>
            <person name="Usie A."/>
            <person name="Barbosa P."/>
            <person name="Barros P.M."/>
            <person name="Capote T."/>
            <person name="Chaves I."/>
            <person name="Simoes F."/>
            <person name="Abreu I."/>
            <person name="Carrasquinho I."/>
            <person name="Faro C."/>
            <person name="Guimaraes J.B."/>
            <person name="Mendonca D."/>
            <person name="Nobrega F."/>
            <person name="Rodrigues L."/>
            <person name="Saibo N.J.M."/>
            <person name="Varela M.C."/>
            <person name="Egas C."/>
            <person name="Matos J."/>
            <person name="Miguel C.M."/>
            <person name="Oliveira M.M."/>
            <person name="Ricardo C.P."/>
            <person name="Goncalves S."/>
        </authorList>
    </citation>
    <scope>NUCLEOTIDE SEQUENCE [LARGE SCALE GENOMIC DNA]</scope>
    <source>
        <strain evidence="2">HL8</strain>
    </source>
</reference>
<protein>
    <submittedName>
        <fullName evidence="2">Subtilisin-like protease</fullName>
    </submittedName>
</protein>
<dbReference type="InterPro" id="IPR037045">
    <property type="entry name" value="S8pro/Inhibitor_I9_sf"/>
</dbReference>
<gene>
    <name evidence="2" type="ORF">CFP56_018516</name>
</gene>
<dbReference type="Gene3D" id="3.30.70.80">
    <property type="entry name" value="Peptidase S8 propeptide/proteinase inhibitor I9"/>
    <property type="match status" value="1"/>
</dbReference>
<sequence>MRRAMHALIELGSHAHGPEVSEADFDRVTDSHYDFLGSFLGSKEIAKDAIIYSYQRHINGFSANLE</sequence>
<proteinExistence type="predicted"/>
<evidence type="ECO:0000259" key="1">
    <source>
        <dbReference type="Pfam" id="PF05922"/>
    </source>
</evidence>
<comment type="caution">
    <text evidence="2">The sequence shown here is derived from an EMBL/GenBank/DDBJ whole genome shotgun (WGS) entry which is preliminary data.</text>
</comment>
<evidence type="ECO:0000313" key="2">
    <source>
        <dbReference type="EMBL" id="KAK7857325.1"/>
    </source>
</evidence>
<reference evidence="2" key="1">
    <citation type="submission" date="2017-12" db="EMBL/GenBank/DDBJ databases">
        <authorList>
            <person name="Barbosa P."/>
            <person name="Usie A."/>
            <person name="Ramos A.M."/>
        </authorList>
    </citation>
    <scope>NUCLEOTIDE SEQUENCE</scope>
    <source>
        <strain evidence="2">HL8</strain>
        <tissue evidence="2">Leaves</tissue>
    </source>
</reference>
<dbReference type="GO" id="GO:0006508">
    <property type="term" value="P:proteolysis"/>
    <property type="evidence" value="ECO:0007669"/>
    <property type="project" value="UniProtKB-KW"/>
</dbReference>